<gene>
    <name evidence="3" type="ORF">JJB11_13265</name>
</gene>
<reference evidence="3" key="2">
    <citation type="submission" date="2021-01" db="EMBL/GenBank/DDBJ databases">
        <authorList>
            <person name="Kang M."/>
        </authorList>
    </citation>
    <scope>NUCLEOTIDE SEQUENCE</scope>
    <source>
        <strain evidence="3">KACC 17527</strain>
    </source>
</reference>
<evidence type="ECO:0000256" key="2">
    <source>
        <dbReference type="ARBA" id="ARBA00023235"/>
    </source>
</evidence>
<dbReference type="InterPro" id="IPR007400">
    <property type="entry name" value="PrpF-like"/>
</dbReference>
<dbReference type="GO" id="GO:0016853">
    <property type="term" value="F:isomerase activity"/>
    <property type="evidence" value="ECO:0007669"/>
    <property type="project" value="UniProtKB-KW"/>
</dbReference>
<sequence length="414" mass="43802">MRGSPVQDDSVPDLLQPRLRHGLWEFPVHHMRGGTSTGLVIHDRIAPAELELKEELLRHLMGVPLEGEVAGNRQTTGLGRGPATSNKVFFADMEDAEGGPRLVSTLAQLAADHGRIDWSVNCGNMSSALQLWAIDCGLAPFEPAGTHTLEIRNTNTGVLTTSRMVSVAGGGFVTADIPGVMGRHPAVDLFLHHPAGARTGALLPTGSAVDVIDGVPVSCVDVAVPMVIARAADFGKTAHESIRDLAADEEFLRRFKNIWVQAGLRMKLRRKDGREMTEEDIARSETVPKACIIGAPRGTGDLSVRYLTPQTVHGSMAVTGGCCLAAATLIPGSVAHDIAGKQAGPTDEEIQVGIENPAGVLGTTVVARMQNGNLEIRSAAYQRSAQVLLAGYVPLYAPSRSLREALSASATAFA</sequence>
<dbReference type="Pfam" id="PF04303">
    <property type="entry name" value="PrpF"/>
    <property type="match status" value="1"/>
</dbReference>
<organism evidence="3 4">
    <name type="scientific">Ramlibacter ginsenosidimutans</name>
    <dbReference type="NCBI Taxonomy" id="502333"/>
    <lineage>
        <taxon>Bacteria</taxon>
        <taxon>Pseudomonadati</taxon>
        <taxon>Pseudomonadota</taxon>
        <taxon>Betaproteobacteria</taxon>
        <taxon>Burkholderiales</taxon>
        <taxon>Comamonadaceae</taxon>
        <taxon>Ramlibacter</taxon>
    </lineage>
</organism>
<reference evidence="3" key="1">
    <citation type="journal article" date="2012" name="J. Microbiol. Biotechnol.">
        <title>Ramlibacter ginsenosidimutans sp. nov., with ginsenoside-converting activity.</title>
        <authorList>
            <person name="Wang L."/>
            <person name="An D.S."/>
            <person name="Kim S.G."/>
            <person name="Jin F.X."/>
            <person name="Kim S.C."/>
            <person name="Lee S.T."/>
            <person name="Im W.T."/>
        </authorList>
    </citation>
    <scope>NUCLEOTIDE SEQUENCE</scope>
    <source>
        <strain evidence="3">KACC 17527</strain>
    </source>
</reference>
<protein>
    <submittedName>
        <fullName evidence="3">PrpF protein</fullName>
    </submittedName>
</protein>
<dbReference type="Gene3D" id="3.10.310.10">
    <property type="entry name" value="Diaminopimelate Epimerase, Chain A, domain 1"/>
    <property type="match status" value="2"/>
</dbReference>
<evidence type="ECO:0000256" key="1">
    <source>
        <dbReference type="ARBA" id="ARBA00007673"/>
    </source>
</evidence>
<dbReference type="PANTHER" id="PTHR43709">
    <property type="entry name" value="ACONITATE ISOMERASE-RELATED"/>
    <property type="match status" value="1"/>
</dbReference>
<accession>A0A934TTN7</accession>
<comment type="similarity">
    <text evidence="1">Belongs to the PrpF family.</text>
</comment>
<dbReference type="PANTHER" id="PTHR43709:SF2">
    <property type="entry name" value="DUF453 DOMAIN PROTEIN (AFU_ORTHOLOGUE AFUA_6G00360)"/>
    <property type="match status" value="1"/>
</dbReference>
<keyword evidence="2" id="KW-0413">Isomerase</keyword>
<comment type="caution">
    <text evidence="3">The sequence shown here is derived from an EMBL/GenBank/DDBJ whole genome shotgun (WGS) entry which is preliminary data.</text>
</comment>
<dbReference type="SUPFAM" id="SSF54506">
    <property type="entry name" value="Diaminopimelate epimerase-like"/>
    <property type="match status" value="2"/>
</dbReference>
<evidence type="ECO:0000313" key="4">
    <source>
        <dbReference type="Proteomes" id="UP000630528"/>
    </source>
</evidence>
<proteinExistence type="inferred from homology"/>
<dbReference type="EMBL" id="JAEPWM010000005">
    <property type="protein sequence ID" value="MBK6007065.1"/>
    <property type="molecule type" value="Genomic_DNA"/>
</dbReference>
<name>A0A934TTN7_9BURK</name>
<evidence type="ECO:0000313" key="3">
    <source>
        <dbReference type="EMBL" id="MBK6007065.1"/>
    </source>
</evidence>
<dbReference type="AlphaFoldDB" id="A0A934TTN7"/>
<keyword evidence="4" id="KW-1185">Reference proteome</keyword>
<dbReference type="Proteomes" id="UP000630528">
    <property type="component" value="Unassembled WGS sequence"/>
</dbReference>